<dbReference type="Proteomes" id="UP000269945">
    <property type="component" value="Unassembled WGS sequence"/>
</dbReference>
<protein>
    <submittedName>
        <fullName evidence="1">Uncharacterized protein</fullName>
    </submittedName>
</protein>
<reference evidence="1 2" key="1">
    <citation type="submission" date="2018-10" db="EMBL/GenBank/DDBJ databases">
        <authorList>
            <person name="Ekblom R."/>
            <person name="Jareborg N."/>
        </authorList>
    </citation>
    <scope>NUCLEOTIDE SEQUENCE [LARGE SCALE GENOMIC DNA]</scope>
    <source>
        <tissue evidence="1">Muscle</tissue>
    </source>
</reference>
<evidence type="ECO:0000313" key="1">
    <source>
        <dbReference type="EMBL" id="VCX21884.1"/>
    </source>
</evidence>
<dbReference type="AlphaFoldDB" id="A0A9X9Q583"/>
<proteinExistence type="predicted"/>
<evidence type="ECO:0000313" key="2">
    <source>
        <dbReference type="Proteomes" id="UP000269945"/>
    </source>
</evidence>
<organism evidence="1 2">
    <name type="scientific">Gulo gulo</name>
    <name type="common">Wolverine</name>
    <name type="synonym">Gluton</name>
    <dbReference type="NCBI Taxonomy" id="48420"/>
    <lineage>
        <taxon>Eukaryota</taxon>
        <taxon>Metazoa</taxon>
        <taxon>Chordata</taxon>
        <taxon>Craniata</taxon>
        <taxon>Vertebrata</taxon>
        <taxon>Euteleostomi</taxon>
        <taxon>Mammalia</taxon>
        <taxon>Eutheria</taxon>
        <taxon>Laurasiatheria</taxon>
        <taxon>Carnivora</taxon>
        <taxon>Caniformia</taxon>
        <taxon>Musteloidea</taxon>
        <taxon>Mustelidae</taxon>
        <taxon>Guloninae</taxon>
        <taxon>Gulo</taxon>
    </lineage>
</organism>
<name>A0A9X9Q583_GULGU</name>
<sequence length="116" mass="12621">MVLAPGSGLFPLCQTVPGTDTCLRLCLSVLSLPTALPARPIGSRNPPPCPEVFQDFNSNFQPWVTCSPFLRHSLLESDHRSIWTSEAPAEQSYACRSVLHPFPGRGTHMSCVCLAP</sequence>
<keyword evidence="2" id="KW-1185">Reference proteome</keyword>
<dbReference type="EMBL" id="CYRY02037342">
    <property type="protein sequence ID" value="VCX21884.1"/>
    <property type="molecule type" value="Genomic_DNA"/>
</dbReference>
<gene>
    <name evidence="1" type="ORF">BN2614_LOCUS2</name>
</gene>
<accession>A0A9X9Q583</accession>
<comment type="caution">
    <text evidence="1">The sequence shown here is derived from an EMBL/GenBank/DDBJ whole genome shotgun (WGS) entry which is preliminary data.</text>
</comment>